<comment type="caution">
    <text evidence="2">The sequence shown here is derived from an EMBL/GenBank/DDBJ whole genome shotgun (WGS) entry which is preliminary data.</text>
</comment>
<dbReference type="OrthoDB" id="5428863at2759"/>
<keyword evidence="3" id="KW-1185">Reference proteome</keyword>
<dbReference type="PANTHER" id="PTHR33112">
    <property type="entry name" value="DOMAIN PROTEIN, PUTATIVE-RELATED"/>
    <property type="match status" value="1"/>
</dbReference>
<evidence type="ECO:0000313" key="3">
    <source>
        <dbReference type="Proteomes" id="UP000799444"/>
    </source>
</evidence>
<dbReference type="PANTHER" id="PTHR33112:SF1">
    <property type="entry name" value="HETEROKARYON INCOMPATIBILITY DOMAIN-CONTAINING PROTEIN"/>
    <property type="match status" value="1"/>
</dbReference>
<feature type="domain" description="Heterokaryon incompatibility" evidence="1">
    <location>
        <begin position="8"/>
        <end position="150"/>
    </location>
</feature>
<accession>A0A9P4UZ30</accession>
<sequence length="177" mass="20230">MSVENVKYVTLSYVWGSANEDDQSGGDPSPDPLSLPSILPRTIEDTITVTLKLGYRYLWVDKYCIDQSNPQQFKEEIKRMDLIYRDSVLTIVDATGADPHGGLPGVRQGSRSPYQPSITLKGIELVSTMRRPEWDIKISPWNTRAWTYQESLLSLKKLVFTPEQLYFQCRAGMYCKE</sequence>
<gene>
    <name evidence="2" type="ORF">EJ04DRAFT_438365</name>
</gene>
<feature type="non-terminal residue" evidence="2">
    <location>
        <position position="177"/>
    </location>
</feature>
<dbReference type="InterPro" id="IPR010730">
    <property type="entry name" value="HET"/>
</dbReference>
<evidence type="ECO:0000313" key="2">
    <source>
        <dbReference type="EMBL" id="KAF2733797.1"/>
    </source>
</evidence>
<dbReference type="Pfam" id="PF06985">
    <property type="entry name" value="HET"/>
    <property type="match status" value="1"/>
</dbReference>
<evidence type="ECO:0000259" key="1">
    <source>
        <dbReference type="Pfam" id="PF06985"/>
    </source>
</evidence>
<name>A0A9P4UZ30_9PLEO</name>
<organism evidence="2 3">
    <name type="scientific">Polyplosphaeria fusca</name>
    <dbReference type="NCBI Taxonomy" id="682080"/>
    <lineage>
        <taxon>Eukaryota</taxon>
        <taxon>Fungi</taxon>
        <taxon>Dikarya</taxon>
        <taxon>Ascomycota</taxon>
        <taxon>Pezizomycotina</taxon>
        <taxon>Dothideomycetes</taxon>
        <taxon>Pleosporomycetidae</taxon>
        <taxon>Pleosporales</taxon>
        <taxon>Tetraplosphaeriaceae</taxon>
        <taxon>Polyplosphaeria</taxon>
    </lineage>
</organism>
<dbReference type="Proteomes" id="UP000799444">
    <property type="component" value="Unassembled WGS sequence"/>
</dbReference>
<protein>
    <submittedName>
        <fullName evidence="2">Heterokaryon incompatibility</fullName>
    </submittedName>
</protein>
<reference evidence="2" key="1">
    <citation type="journal article" date="2020" name="Stud. Mycol.">
        <title>101 Dothideomycetes genomes: a test case for predicting lifestyles and emergence of pathogens.</title>
        <authorList>
            <person name="Haridas S."/>
            <person name="Albert R."/>
            <person name="Binder M."/>
            <person name="Bloem J."/>
            <person name="Labutti K."/>
            <person name="Salamov A."/>
            <person name="Andreopoulos B."/>
            <person name="Baker S."/>
            <person name="Barry K."/>
            <person name="Bills G."/>
            <person name="Bluhm B."/>
            <person name="Cannon C."/>
            <person name="Castanera R."/>
            <person name="Culley D."/>
            <person name="Daum C."/>
            <person name="Ezra D."/>
            <person name="Gonzalez J."/>
            <person name="Henrissat B."/>
            <person name="Kuo A."/>
            <person name="Liang C."/>
            <person name="Lipzen A."/>
            <person name="Lutzoni F."/>
            <person name="Magnuson J."/>
            <person name="Mondo S."/>
            <person name="Nolan M."/>
            <person name="Ohm R."/>
            <person name="Pangilinan J."/>
            <person name="Park H.-J."/>
            <person name="Ramirez L."/>
            <person name="Alfaro M."/>
            <person name="Sun H."/>
            <person name="Tritt A."/>
            <person name="Yoshinaga Y."/>
            <person name="Zwiers L.-H."/>
            <person name="Turgeon B."/>
            <person name="Goodwin S."/>
            <person name="Spatafora J."/>
            <person name="Crous P."/>
            <person name="Grigoriev I."/>
        </authorList>
    </citation>
    <scope>NUCLEOTIDE SEQUENCE</scope>
    <source>
        <strain evidence="2">CBS 125425</strain>
    </source>
</reference>
<proteinExistence type="predicted"/>
<dbReference type="AlphaFoldDB" id="A0A9P4UZ30"/>
<dbReference type="EMBL" id="ML996156">
    <property type="protein sequence ID" value="KAF2733797.1"/>
    <property type="molecule type" value="Genomic_DNA"/>
</dbReference>